<feature type="non-terminal residue" evidence="2">
    <location>
        <position position="599"/>
    </location>
</feature>
<dbReference type="GO" id="GO:0009966">
    <property type="term" value="P:regulation of signal transduction"/>
    <property type="evidence" value="ECO:0007669"/>
    <property type="project" value="InterPro"/>
</dbReference>
<keyword evidence="3" id="KW-1185">Reference proteome</keyword>
<comment type="caution">
    <text evidence="2">The sequence shown here is derived from an EMBL/GenBank/DDBJ whole genome shotgun (WGS) entry which is preliminary data.</text>
</comment>
<dbReference type="GO" id="GO:0005634">
    <property type="term" value="C:nucleus"/>
    <property type="evidence" value="ECO:0007669"/>
    <property type="project" value="TreeGrafter"/>
</dbReference>
<feature type="region of interest" description="Disordered" evidence="1">
    <location>
        <begin position="443"/>
        <end position="465"/>
    </location>
</feature>
<organism evidence="2 3">
    <name type="scientific">Balaenoptera physalus</name>
    <name type="common">Fin whale</name>
    <name type="synonym">Balaena physalus</name>
    <dbReference type="NCBI Taxonomy" id="9770"/>
    <lineage>
        <taxon>Eukaryota</taxon>
        <taxon>Metazoa</taxon>
        <taxon>Chordata</taxon>
        <taxon>Craniata</taxon>
        <taxon>Vertebrata</taxon>
        <taxon>Euteleostomi</taxon>
        <taxon>Mammalia</taxon>
        <taxon>Eutheria</taxon>
        <taxon>Laurasiatheria</taxon>
        <taxon>Artiodactyla</taxon>
        <taxon>Whippomorpha</taxon>
        <taxon>Cetacea</taxon>
        <taxon>Mysticeti</taxon>
        <taxon>Balaenopteridae</taxon>
        <taxon>Balaenoptera</taxon>
    </lineage>
</organism>
<dbReference type="Proteomes" id="UP000437017">
    <property type="component" value="Unassembled WGS sequence"/>
</dbReference>
<evidence type="ECO:0000313" key="3">
    <source>
        <dbReference type="Proteomes" id="UP000437017"/>
    </source>
</evidence>
<dbReference type="GO" id="GO:0005737">
    <property type="term" value="C:cytoplasm"/>
    <property type="evidence" value="ECO:0007669"/>
    <property type="project" value="TreeGrafter"/>
</dbReference>
<dbReference type="PANTHER" id="PTHR46583:SF1">
    <property type="entry name" value="REGULATOR OF G-PROTEIN SIGNALING 22"/>
    <property type="match status" value="1"/>
</dbReference>
<accession>A0A643BLX4</accession>
<dbReference type="PANTHER" id="PTHR46583">
    <property type="entry name" value="REGULATOR OF G-PROTEIN SIGNALING 22"/>
    <property type="match status" value="1"/>
</dbReference>
<gene>
    <name evidence="2" type="ORF">E2I00_007952</name>
</gene>
<dbReference type="OrthoDB" id="10013157at2759"/>
<protein>
    <recommendedName>
        <fullName evidence="4">RGS domain-containing protein</fullName>
    </recommendedName>
</protein>
<evidence type="ECO:0000256" key="1">
    <source>
        <dbReference type="SAM" id="MobiDB-lite"/>
    </source>
</evidence>
<reference evidence="2 3" key="1">
    <citation type="journal article" date="2019" name="PLoS ONE">
        <title>Genomic analyses reveal an absence of contemporary introgressive admixture between fin whales and blue whales, despite known hybrids.</title>
        <authorList>
            <person name="Westbury M.V."/>
            <person name="Petersen B."/>
            <person name="Lorenzen E.D."/>
        </authorList>
    </citation>
    <scope>NUCLEOTIDE SEQUENCE [LARGE SCALE GENOMIC DNA]</scope>
    <source>
        <strain evidence="2">FinWhale-01</strain>
    </source>
</reference>
<name>A0A643BLX4_BALPH</name>
<dbReference type="InterPro" id="IPR036305">
    <property type="entry name" value="RGS_sf"/>
</dbReference>
<dbReference type="InterPro" id="IPR042651">
    <property type="entry name" value="Rgs22"/>
</dbReference>
<dbReference type="AlphaFoldDB" id="A0A643BLX4"/>
<feature type="non-terminal residue" evidence="2">
    <location>
        <position position="1"/>
    </location>
</feature>
<evidence type="ECO:0008006" key="4">
    <source>
        <dbReference type="Google" id="ProtNLM"/>
    </source>
</evidence>
<dbReference type="SUPFAM" id="SSF48097">
    <property type="entry name" value="Regulator of G-protein signaling, RGS"/>
    <property type="match status" value="1"/>
</dbReference>
<dbReference type="GO" id="GO:0001965">
    <property type="term" value="F:G-protein alpha-subunit binding"/>
    <property type="evidence" value="ECO:0007669"/>
    <property type="project" value="InterPro"/>
</dbReference>
<proteinExistence type="predicted"/>
<sequence length="599" mass="69227">CLNREQGIHWVKKERLPAFLESDCYFEYRLARLVSQVRWSESGMNITLGADFSPWVLKKPTTPPPPPVEEDDAIIMKKFYISLGEASYTQTKDWFALAKQSQQTVSTFSLPSCVFHNKIGSPVISSVSESFIFDDGVHPRTEKGPSTTTRLISKFEEDGPVSLQDTPSQALLRTYLEKQQDVDESLTLHFSTCEEFLRSYINFILRVAIHQILGAPLRESPDYINFRNVTEVVLDECLGTTSGKNVLLSETLKEKSEDVLAQAVSKTESVGLESRANWCISHKTYDIGNRKEFERFKKFIKGTLGERYWWLWMDIERLKVLKDRGRHQRHIEKMKKCYLVSSGDCYLSAEILSKFKLLDGSQWNEEHLKNIQTEVVKPLLLYWAPRFCVTHSPSTKHASAELKFWHLRQEKPRKDVDPFPQMATLLPLRPKSCIPQIPEMQKEESRLSQLSKSPKKPPRVKTAIQKPWKSESLNPVSSKDDVIKKGSRHMSESSKVIRLTSFTDISECLKPQLGRRYTYTEEPVIKTMADGALGGFHMENLLQSLYVENRAGFFFTKFCENSGNKLWKNSVYFWFDLQAYHQLFYQETIHPFKVCKQAQ</sequence>
<evidence type="ECO:0000313" key="2">
    <source>
        <dbReference type="EMBL" id="KAB0388718.1"/>
    </source>
</evidence>
<dbReference type="EMBL" id="SGJD01012746">
    <property type="protein sequence ID" value="KAB0388718.1"/>
    <property type="molecule type" value="Genomic_DNA"/>
</dbReference>